<keyword evidence="2" id="KW-0732">Signal</keyword>
<feature type="signal peptide" evidence="2">
    <location>
        <begin position="1"/>
        <end position="28"/>
    </location>
</feature>
<dbReference type="InterPro" id="IPR005064">
    <property type="entry name" value="BUG"/>
</dbReference>
<accession>A0A917JWJ1</accession>
<dbReference type="EMBL" id="BAAAHC010000013">
    <property type="protein sequence ID" value="GAA0529968.1"/>
    <property type="molecule type" value="Genomic_DNA"/>
</dbReference>
<proteinExistence type="inferred from homology"/>
<reference evidence="3 6" key="2">
    <citation type="journal article" date="2019" name="Int. J. Syst. Evol. Microbiol.">
        <title>The Global Catalogue of Microorganisms (GCM) 10K type strain sequencing project: providing services to taxonomists for standard genome sequencing and annotation.</title>
        <authorList>
            <consortium name="The Broad Institute Genomics Platform"/>
            <consortium name="The Broad Institute Genome Sequencing Center for Infectious Disease"/>
            <person name="Wu L."/>
            <person name="Ma J."/>
        </authorList>
    </citation>
    <scope>NUCLEOTIDE SEQUENCE [LARGE SCALE GENOMIC DNA]</scope>
    <source>
        <strain evidence="3 6">JCM 10664</strain>
    </source>
</reference>
<feature type="chain" id="PRO_5039694901" evidence="2">
    <location>
        <begin position="29"/>
        <end position="327"/>
    </location>
</feature>
<dbReference type="PROSITE" id="PS51257">
    <property type="entry name" value="PROKAR_LIPOPROTEIN"/>
    <property type="match status" value="1"/>
</dbReference>
<dbReference type="Proteomes" id="UP001500220">
    <property type="component" value="Unassembled WGS sequence"/>
</dbReference>
<dbReference type="CDD" id="cd07012">
    <property type="entry name" value="PBP2_Bug_TTT"/>
    <property type="match status" value="1"/>
</dbReference>
<evidence type="ECO:0000313" key="6">
    <source>
        <dbReference type="Proteomes" id="UP001500220"/>
    </source>
</evidence>
<evidence type="ECO:0000313" key="3">
    <source>
        <dbReference type="EMBL" id="GAA0529968.1"/>
    </source>
</evidence>
<evidence type="ECO:0000313" key="5">
    <source>
        <dbReference type="Proteomes" id="UP000597989"/>
    </source>
</evidence>
<comment type="similarity">
    <text evidence="1">Belongs to the UPF0065 (bug) family.</text>
</comment>
<keyword evidence="6" id="KW-1185">Reference proteome</keyword>
<dbReference type="Proteomes" id="UP000597989">
    <property type="component" value="Unassembled WGS sequence"/>
</dbReference>
<dbReference type="AlphaFoldDB" id="A0A917JWJ1"/>
<dbReference type="Gene3D" id="3.40.190.10">
    <property type="entry name" value="Periplasmic binding protein-like II"/>
    <property type="match status" value="1"/>
</dbReference>
<dbReference type="PANTHER" id="PTHR42928">
    <property type="entry name" value="TRICARBOXYLATE-BINDING PROTEIN"/>
    <property type="match status" value="1"/>
</dbReference>
<reference evidence="4 5" key="1">
    <citation type="journal article" date="2014" name="Int. J. Syst. Evol. Microbiol.">
        <title>Complete genome sequence of Corynebacterium casei LMG S-19264T (=DSM 44701T), isolated from a smear-ripened cheese.</title>
        <authorList>
            <consortium name="US DOE Joint Genome Institute (JGI-PGF)"/>
            <person name="Walter F."/>
            <person name="Albersmeier A."/>
            <person name="Kalinowski J."/>
            <person name="Ruckert C."/>
        </authorList>
    </citation>
    <scope>NUCLEOTIDE SEQUENCE [LARGE SCALE GENOMIC DNA]</scope>
    <source>
        <strain evidence="4 5">CGMCC 4.7206</strain>
    </source>
</reference>
<reference evidence="4" key="3">
    <citation type="submission" date="2020-09" db="EMBL/GenBank/DDBJ databases">
        <authorList>
            <person name="Sun Q."/>
            <person name="Zhou Y."/>
        </authorList>
    </citation>
    <scope>NUCLEOTIDE SEQUENCE</scope>
    <source>
        <strain evidence="4">CGMCC 4.7206</strain>
    </source>
</reference>
<evidence type="ECO:0000256" key="2">
    <source>
        <dbReference type="SAM" id="SignalP"/>
    </source>
</evidence>
<dbReference type="Pfam" id="PF03401">
    <property type="entry name" value="TctC"/>
    <property type="match status" value="1"/>
</dbReference>
<evidence type="ECO:0000256" key="1">
    <source>
        <dbReference type="ARBA" id="ARBA00006987"/>
    </source>
</evidence>
<dbReference type="RefSeq" id="WP_188987922.1">
    <property type="nucleotide sequence ID" value="NZ_BAAAHC010000013.1"/>
</dbReference>
<sequence length="327" mass="34230">MRAFIPGRRMLAALCAAALLGGCAIGSAGQDSPGAGAARPVGDVTMVVPFAAGGGSDIAGRAMADGLVSVQPGLRINVDNREGGQGAVGYSYLLGKQGSPNYLLAAETSLLALPLSVQVAFTHRSFTPIMKLGEDFTLLVARPDSPMRSCADAVAHSRTRRVLAGISGAVGPDAVVFAQMERLAGADFDTVPYEGGGETLAALLGGQVELASLNPSEVMGQFRAGQLKALCVFSDQRYTYPELAGVPTSLEQGVPVSFAQFRGVIAPGGLNPAARQYWIELARRFADSPAYRDYVASEYLQPRVAFGEDFAAYLADNERGLAQVVRR</sequence>
<name>A0A917JWJ1_9PSEU</name>
<protein>
    <submittedName>
        <fullName evidence="3">Tripartite tricarboxylate transporter substrate binding protein</fullName>
    </submittedName>
</protein>
<dbReference type="SUPFAM" id="SSF53850">
    <property type="entry name" value="Periplasmic binding protein-like II"/>
    <property type="match status" value="1"/>
</dbReference>
<dbReference type="PANTHER" id="PTHR42928:SF1">
    <property type="entry name" value="BLR4371 PROTEIN"/>
    <property type="match status" value="1"/>
</dbReference>
<organism evidence="4 5">
    <name type="scientific">Saccharopolyspora thermophila</name>
    <dbReference type="NCBI Taxonomy" id="89367"/>
    <lineage>
        <taxon>Bacteria</taxon>
        <taxon>Bacillati</taxon>
        <taxon>Actinomycetota</taxon>
        <taxon>Actinomycetes</taxon>
        <taxon>Pseudonocardiales</taxon>
        <taxon>Pseudonocardiaceae</taxon>
        <taxon>Saccharopolyspora</taxon>
    </lineage>
</organism>
<gene>
    <name evidence="3" type="ORF">GCM10009545_35540</name>
    <name evidence="4" type="ORF">GCM10011581_29540</name>
</gene>
<reference evidence="3" key="4">
    <citation type="submission" date="2023-12" db="EMBL/GenBank/DDBJ databases">
        <authorList>
            <person name="Sun Q."/>
            <person name="Inoue M."/>
        </authorList>
    </citation>
    <scope>NUCLEOTIDE SEQUENCE</scope>
    <source>
        <strain evidence="3">JCM 10664</strain>
    </source>
</reference>
<comment type="caution">
    <text evidence="4">The sequence shown here is derived from an EMBL/GenBank/DDBJ whole genome shotgun (WGS) entry which is preliminary data.</text>
</comment>
<dbReference type="PIRSF" id="PIRSF017082">
    <property type="entry name" value="YflP"/>
    <property type="match status" value="1"/>
</dbReference>
<dbReference type="InterPro" id="IPR042100">
    <property type="entry name" value="Bug_dom1"/>
</dbReference>
<dbReference type="Gene3D" id="3.40.190.150">
    <property type="entry name" value="Bordetella uptake gene, domain 1"/>
    <property type="match status" value="1"/>
</dbReference>
<dbReference type="EMBL" id="BMMT01000009">
    <property type="protein sequence ID" value="GGI90514.1"/>
    <property type="molecule type" value="Genomic_DNA"/>
</dbReference>
<evidence type="ECO:0000313" key="4">
    <source>
        <dbReference type="EMBL" id="GGI90514.1"/>
    </source>
</evidence>